<comment type="caution">
    <text evidence="1">The sequence shown here is derived from an EMBL/GenBank/DDBJ whole genome shotgun (WGS) entry which is preliminary data.</text>
</comment>
<evidence type="ECO:0000313" key="2">
    <source>
        <dbReference type="Proteomes" id="UP000635606"/>
    </source>
</evidence>
<dbReference type="EMBL" id="BOPH01000034">
    <property type="protein sequence ID" value="GIJ67896.1"/>
    <property type="molecule type" value="Genomic_DNA"/>
</dbReference>
<keyword evidence="2" id="KW-1185">Reference proteome</keyword>
<proteinExistence type="predicted"/>
<reference evidence="1" key="1">
    <citation type="submission" date="2021-01" db="EMBL/GenBank/DDBJ databases">
        <title>Whole genome shotgun sequence of Virgisporangium ochraceum NBRC 16418.</title>
        <authorList>
            <person name="Komaki H."/>
            <person name="Tamura T."/>
        </authorList>
    </citation>
    <scope>NUCLEOTIDE SEQUENCE</scope>
    <source>
        <strain evidence="1">NBRC 16418</strain>
    </source>
</reference>
<evidence type="ECO:0000313" key="1">
    <source>
        <dbReference type="EMBL" id="GIJ67896.1"/>
    </source>
</evidence>
<accession>A0A8J3ZUW2</accession>
<organism evidence="1 2">
    <name type="scientific">Virgisporangium ochraceum</name>
    <dbReference type="NCBI Taxonomy" id="65505"/>
    <lineage>
        <taxon>Bacteria</taxon>
        <taxon>Bacillati</taxon>
        <taxon>Actinomycetota</taxon>
        <taxon>Actinomycetes</taxon>
        <taxon>Micromonosporales</taxon>
        <taxon>Micromonosporaceae</taxon>
        <taxon>Virgisporangium</taxon>
    </lineage>
</organism>
<protein>
    <submittedName>
        <fullName evidence="1">Uncharacterized protein</fullName>
    </submittedName>
</protein>
<gene>
    <name evidence="1" type="ORF">Voc01_028130</name>
</gene>
<dbReference type="AlphaFoldDB" id="A0A8J3ZUW2"/>
<dbReference type="Proteomes" id="UP000635606">
    <property type="component" value="Unassembled WGS sequence"/>
</dbReference>
<sequence>MALHPCGVCGDGSFVPVVREVLEDGVLVTHYTGRCDTCRALRDFRFRIDREPEGDGPRFGGDEPSEIIDAGQWLRGVDRVLAETPSNILGVSEEEWRARRYMFAAAAESVGEVLKFIPAGDDAVPPGAFWTASGREMRDAVPERFERDRLEQLRGVCLELAARFAG</sequence>
<name>A0A8J3ZUW2_9ACTN</name>